<organism evidence="5 6">
    <name type="scientific">Novosphingobium fluoreni</name>
    <dbReference type="NCBI Taxonomy" id="1391222"/>
    <lineage>
        <taxon>Bacteria</taxon>
        <taxon>Pseudomonadati</taxon>
        <taxon>Pseudomonadota</taxon>
        <taxon>Alphaproteobacteria</taxon>
        <taxon>Sphingomonadales</taxon>
        <taxon>Sphingomonadaceae</taxon>
        <taxon>Novosphingobium</taxon>
    </lineage>
</organism>
<proteinExistence type="predicted"/>
<dbReference type="PANTHER" id="PTHR43537">
    <property type="entry name" value="TRANSCRIPTIONAL REGULATOR, GNTR FAMILY"/>
    <property type="match status" value="1"/>
</dbReference>
<dbReference type="Gene3D" id="1.10.10.10">
    <property type="entry name" value="Winged helix-like DNA-binding domain superfamily/Winged helix DNA-binding domain"/>
    <property type="match status" value="1"/>
</dbReference>
<evidence type="ECO:0000256" key="3">
    <source>
        <dbReference type="ARBA" id="ARBA00023163"/>
    </source>
</evidence>
<feature type="domain" description="HTH gntR-type" evidence="4">
    <location>
        <begin position="12"/>
        <end position="52"/>
    </location>
</feature>
<evidence type="ECO:0000313" key="5">
    <source>
        <dbReference type="EMBL" id="MBB3941744.1"/>
    </source>
</evidence>
<accession>A0A7W6FZQ2</accession>
<keyword evidence="3" id="KW-0804">Transcription</keyword>
<dbReference type="GO" id="GO:0003700">
    <property type="term" value="F:DNA-binding transcription factor activity"/>
    <property type="evidence" value="ECO:0007669"/>
    <property type="project" value="InterPro"/>
</dbReference>
<comment type="caution">
    <text evidence="5">The sequence shown here is derived from an EMBL/GenBank/DDBJ whole genome shotgun (WGS) entry which is preliminary data.</text>
</comment>
<keyword evidence="2 5" id="KW-0238">DNA-binding</keyword>
<evidence type="ECO:0000313" key="6">
    <source>
        <dbReference type="Proteomes" id="UP000561459"/>
    </source>
</evidence>
<dbReference type="GO" id="GO:0003677">
    <property type="term" value="F:DNA binding"/>
    <property type="evidence" value="ECO:0007669"/>
    <property type="project" value="UniProtKB-KW"/>
</dbReference>
<keyword evidence="6" id="KW-1185">Reference proteome</keyword>
<dbReference type="InterPro" id="IPR036388">
    <property type="entry name" value="WH-like_DNA-bd_sf"/>
</dbReference>
<sequence>MKVDILSSRQTTERLNINALAHKYEASATPVREALLRLVGEGLVDMPGTGGFVLRQVDGAIARDYYQFGLDLALACVRHARGPHTPDLTASRLRYPIDALLIAVASRAGNEAMHAAVARLNDQMHPIRTMEERRMTGLALEFDGLLRACAADDTTSLPRALRAYFQRRQKHIGRILGEEP</sequence>
<dbReference type="InterPro" id="IPR000524">
    <property type="entry name" value="Tscrpt_reg_HTH_GntR"/>
</dbReference>
<evidence type="ECO:0000256" key="2">
    <source>
        <dbReference type="ARBA" id="ARBA00023125"/>
    </source>
</evidence>
<dbReference type="Proteomes" id="UP000561459">
    <property type="component" value="Unassembled WGS sequence"/>
</dbReference>
<dbReference type="InterPro" id="IPR036390">
    <property type="entry name" value="WH_DNA-bd_sf"/>
</dbReference>
<evidence type="ECO:0000259" key="4">
    <source>
        <dbReference type="Pfam" id="PF00392"/>
    </source>
</evidence>
<dbReference type="AlphaFoldDB" id="A0A7W6FZQ2"/>
<dbReference type="EMBL" id="JACIDY010000017">
    <property type="protein sequence ID" value="MBB3941744.1"/>
    <property type="molecule type" value="Genomic_DNA"/>
</dbReference>
<keyword evidence="1" id="KW-0805">Transcription regulation</keyword>
<dbReference type="Pfam" id="PF00392">
    <property type="entry name" value="GntR"/>
    <property type="match status" value="1"/>
</dbReference>
<reference evidence="5 6" key="1">
    <citation type="submission" date="2020-08" db="EMBL/GenBank/DDBJ databases">
        <title>Genomic Encyclopedia of Type Strains, Phase IV (KMG-IV): sequencing the most valuable type-strain genomes for metagenomic binning, comparative biology and taxonomic classification.</title>
        <authorList>
            <person name="Goeker M."/>
        </authorList>
    </citation>
    <scope>NUCLEOTIDE SEQUENCE [LARGE SCALE GENOMIC DNA]</scope>
    <source>
        <strain evidence="5 6">DSM 27568</strain>
    </source>
</reference>
<dbReference type="SUPFAM" id="SSF46785">
    <property type="entry name" value="Winged helix' DNA-binding domain"/>
    <property type="match status" value="1"/>
</dbReference>
<dbReference type="PANTHER" id="PTHR43537:SF5">
    <property type="entry name" value="UXU OPERON TRANSCRIPTIONAL REGULATOR"/>
    <property type="match status" value="1"/>
</dbReference>
<dbReference type="RefSeq" id="WP_183618933.1">
    <property type="nucleotide sequence ID" value="NZ_JACIDY010000017.1"/>
</dbReference>
<evidence type="ECO:0000256" key="1">
    <source>
        <dbReference type="ARBA" id="ARBA00023015"/>
    </source>
</evidence>
<name>A0A7W6FZQ2_9SPHN</name>
<gene>
    <name evidence="5" type="ORF">GGR39_003425</name>
</gene>
<protein>
    <submittedName>
        <fullName evidence="5">DNA-binding GntR family transcriptional regulator</fullName>
    </submittedName>
</protein>